<dbReference type="PROSITE" id="PS51999">
    <property type="entry name" value="ZF_GRF"/>
    <property type="match status" value="1"/>
</dbReference>
<dbReference type="EMBL" id="PJQY01000261">
    <property type="protein sequence ID" value="PQQ14364.1"/>
    <property type="molecule type" value="Genomic_DNA"/>
</dbReference>
<dbReference type="InterPro" id="IPR010666">
    <property type="entry name" value="Znf_GRF"/>
</dbReference>
<evidence type="ECO:0000313" key="6">
    <source>
        <dbReference type="EMBL" id="PQQ14364.1"/>
    </source>
</evidence>
<gene>
    <name evidence="6" type="ORF">Pyn_38980</name>
</gene>
<organism evidence="6 7">
    <name type="scientific">Prunus yedoensis var. nudiflora</name>
    <dbReference type="NCBI Taxonomy" id="2094558"/>
    <lineage>
        <taxon>Eukaryota</taxon>
        <taxon>Viridiplantae</taxon>
        <taxon>Streptophyta</taxon>
        <taxon>Embryophyta</taxon>
        <taxon>Tracheophyta</taxon>
        <taxon>Spermatophyta</taxon>
        <taxon>Magnoliopsida</taxon>
        <taxon>eudicotyledons</taxon>
        <taxon>Gunneridae</taxon>
        <taxon>Pentapetalae</taxon>
        <taxon>rosids</taxon>
        <taxon>fabids</taxon>
        <taxon>Rosales</taxon>
        <taxon>Rosaceae</taxon>
        <taxon>Amygdaloideae</taxon>
        <taxon>Amygdaleae</taxon>
        <taxon>Prunus</taxon>
    </lineage>
</organism>
<dbReference type="PANTHER" id="PTHR33248">
    <property type="entry name" value="ZINC ION-BINDING PROTEIN"/>
    <property type="match status" value="1"/>
</dbReference>
<proteinExistence type="predicted"/>
<evidence type="ECO:0000256" key="4">
    <source>
        <dbReference type="PROSITE-ProRule" id="PRU01343"/>
    </source>
</evidence>
<name>A0A314ZAF6_PRUYE</name>
<evidence type="ECO:0000256" key="2">
    <source>
        <dbReference type="ARBA" id="ARBA00022771"/>
    </source>
</evidence>
<evidence type="ECO:0000256" key="3">
    <source>
        <dbReference type="ARBA" id="ARBA00022833"/>
    </source>
</evidence>
<keyword evidence="7" id="KW-1185">Reference proteome</keyword>
<reference evidence="6 7" key="1">
    <citation type="submission" date="2018-02" db="EMBL/GenBank/DDBJ databases">
        <title>Draft genome of wild Prunus yedoensis var. nudiflora.</title>
        <authorList>
            <person name="Baek S."/>
            <person name="Kim J.-H."/>
            <person name="Choi K."/>
            <person name="Kim G.-B."/>
            <person name="Cho A."/>
            <person name="Jang H."/>
            <person name="Shin C.-H."/>
            <person name="Yu H.-J."/>
            <person name="Mun J.-H."/>
        </authorList>
    </citation>
    <scope>NUCLEOTIDE SEQUENCE [LARGE SCALE GENOMIC DNA]</scope>
    <source>
        <strain evidence="7">cv. Jeju island</strain>
        <tissue evidence="6">Leaf</tissue>
    </source>
</reference>
<keyword evidence="3" id="KW-0862">Zinc</keyword>
<keyword evidence="2 4" id="KW-0863">Zinc-finger</keyword>
<accession>A0A314ZAF6</accession>
<dbReference type="Pfam" id="PF06839">
    <property type="entry name" value="Zn_ribbon_GRF"/>
    <property type="match status" value="1"/>
</dbReference>
<dbReference type="Proteomes" id="UP000250321">
    <property type="component" value="Unassembled WGS sequence"/>
</dbReference>
<sequence length="89" mass="9913">MSSSSSTAQTKRCQYCGVAMVLRVSKSDKNRGKPFWKCLTCFGASSCNGFKWVDVTSPQAEHQDDTYDAKVLNMLKSIKDMILVSYLSC</sequence>
<feature type="domain" description="GRF-type" evidence="5">
    <location>
        <begin position="13"/>
        <end position="56"/>
    </location>
</feature>
<evidence type="ECO:0000259" key="5">
    <source>
        <dbReference type="PROSITE" id="PS51999"/>
    </source>
</evidence>
<evidence type="ECO:0000256" key="1">
    <source>
        <dbReference type="ARBA" id="ARBA00022723"/>
    </source>
</evidence>
<dbReference type="OrthoDB" id="1435771at2759"/>
<dbReference type="AlphaFoldDB" id="A0A314ZAF6"/>
<dbReference type="GO" id="GO:0008270">
    <property type="term" value="F:zinc ion binding"/>
    <property type="evidence" value="ECO:0007669"/>
    <property type="project" value="UniProtKB-KW"/>
</dbReference>
<comment type="caution">
    <text evidence="6">The sequence shown here is derived from an EMBL/GenBank/DDBJ whole genome shotgun (WGS) entry which is preliminary data.</text>
</comment>
<evidence type="ECO:0000313" key="7">
    <source>
        <dbReference type="Proteomes" id="UP000250321"/>
    </source>
</evidence>
<keyword evidence="1" id="KW-0479">Metal-binding</keyword>
<protein>
    <recommendedName>
        <fullName evidence="5">GRF-type domain-containing protein</fullName>
    </recommendedName>
</protein>